<keyword evidence="2" id="KW-1185">Reference proteome</keyword>
<comment type="caution">
    <text evidence="1">The sequence shown here is derived from an EMBL/GenBank/DDBJ whole genome shotgun (WGS) entry which is preliminary data.</text>
</comment>
<sequence>LLYVHWFWPLQTFDNDLQTFQLVRLLRQHGPNAAVLPADILLWPCHLILCFSCEGIVDEVEQFYLNQYIDLELFECLS</sequence>
<dbReference type="OrthoDB" id="3244185at2759"/>
<dbReference type="Proteomes" id="UP000807769">
    <property type="component" value="Unassembled WGS sequence"/>
</dbReference>
<feature type="non-terminal residue" evidence="1">
    <location>
        <position position="1"/>
    </location>
</feature>
<evidence type="ECO:0000313" key="1">
    <source>
        <dbReference type="EMBL" id="KAG1798698.1"/>
    </source>
</evidence>
<reference evidence="1" key="1">
    <citation type="journal article" date="2020" name="New Phytol.">
        <title>Comparative genomics reveals dynamic genome evolution in host specialist ectomycorrhizal fungi.</title>
        <authorList>
            <person name="Lofgren L.A."/>
            <person name="Nguyen N.H."/>
            <person name="Vilgalys R."/>
            <person name="Ruytinx J."/>
            <person name="Liao H.L."/>
            <person name="Branco S."/>
            <person name="Kuo A."/>
            <person name="LaButti K."/>
            <person name="Lipzen A."/>
            <person name="Andreopoulos W."/>
            <person name="Pangilinan J."/>
            <person name="Riley R."/>
            <person name="Hundley H."/>
            <person name="Na H."/>
            <person name="Barry K."/>
            <person name="Grigoriev I.V."/>
            <person name="Stajich J.E."/>
            <person name="Kennedy P.G."/>
        </authorList>
    </citation>
    <scope>NUCLEOTIDE SEQUENCE</scope>
    <source>
        <strain evidence="1">MN1</strain>
    </source>
</reference>
<dbReference type="GeneID" id="64626058"/>
<gene>
    <name evidence="1" type="ORF">BJ212DRAFT_1288740</name>
</gene>
<name>A0A9P7DMS8_9AGAM</name>
<dbReference type="AlphaFoldDB" id="A0A9P7DMS8"/>
<protein>
    <submittedName>
        <fullName evidence="1">Uncharacterized protein</fullName>
    </submittedName>
</protein>
<evidence type="ECO:0000313" key="2">
    <source>
        <dbReference type="Proteomes" id="UP000807769"/>
    </source>
</evidence>
<dbReference type="RefSeq" id="XP_041185629.1">
    <property type="nucleotide sequence ID" value="XM_041332041.1"/>
</dbReference>
<proteinExistence type="predicted"/>
<dbReference type="EMBL" id="JABBWG010000168">
    <property type="protein sequence ID" value="KAG1798698.1"/>
    <property type="molecule type" value="Genomic_DNA"/>
</dbReference>
<accession>A0A9P7DMS8</accession>
<organism evidence="1 2">
    <name type="scientific">Suillus subaureus</name>
    <dbReference type="NCBI Taxonomy" id="48587"/>
    <lineage>
        <taxon>Eukaryota</taxon>
        <taxon>Fungi</taxon>
        <taxon>Dikarya</taxon>
        <taxon>Basidiomycota</taxon>
        <taxon>Agaricomycotina</taxon>
        <taxon>Agaricomycetes</taxon>
        <taxon>Agaricomycetidae</taxon>
        <taxon>Boletales</taxon>
        <taxon>Suillineae</taxon>
        <taxon>Suillaceae</taxon>
        <taxon>Suillus</taxon>
    </lineage>
</organism>